<comment type="caution">
    <text evidence="2">The sequence shown here is derived from an EMBL/GenBank/DDBJ whole genome shotgun (WGS) entry which is preliminary data.</text>
</comment>
<dbReference type="Proteomes" id="UP000094849">
    <property type="component" value="Unassembled WGS sequence"/>
</dbReference>
<keyword evidence="3" id="KW-1185">Reference proteome</keyword>
<reference evidence="2 3" key="1">
    <citation type="submission" date="2016-03" db="EMBL/GenBank/DDBJ databases">
        <title>Chemosynthetic sulphur-oxidizing symbionts of marine invertebrate animals are capable of nitrogen fixation.</title>
        <authorList>
            <person name="Petersen J.M."/>
            <person name="Kemper A."/>
            <person name="Gruber-Vodicka H."/>
            <person name="Cardini U."/>
            <person name="Geest Mvander."/>
            <person name="Kleiner M."/>
            <person name="Bulgheresi S."/>
            <person name="Fussmann M."/>
            <person name="Herbold C."/>
            <person name="Seah B.K.B."/>
            <person name="Antony C.Paul."/>
            <person name="Liu D."/>
            <person name="Belitz A."/>
            <person name="Weber M."/>
        </authorList>
    </citation>
    <scope>NUCLEOTIDE SEQUENCE [LARGE SCALE GENOMIC DNA]</scope>
    <source>
        <strain evidence="2">G_D</strain>
    </source>
</reference>
<feature type="signal peptide" evidence="1">
    <location>
        <begin position="1"/>
        <end position="20"/>
    </location>
</feature>
<dbReference type="SUPFAM" id="SSF48452">
    <property type="entry name" value="TPR-like"/>
    <property type="match status" value="1"/>
</dbReference>
<dbReference type="Gene3D" id="1.25.40.10">
    <property type="entry name" value="Tetratricopeptide repeat domain"/>
    <property type="match status" value="1"/>
</dbReference>
<gene>
    <name evidence="2" type="ORF">A3196_15325</name>
</gene>
<evidence type="ECO:0000313" key="2">
    <source>
        <dbReference type="EMBL" id="ODB98009.1"/>
    </source>
</evidence>
<keyword evidence="1" id="KW-0732">Signal</keyword>
<accession>A0A1E2UTC8</accession>
<dbReference type="InterPro" id="IPR011990">
    <property type="entry name" value="TPR-like_helical_dom_sf"/>
</dbReference>
<evidence type="ECO:0000256" key="1">
    <source>
        <dbReference type="SAM" id="SignalP"/>
    </source>
</evidence>
<proteinExistence type="predicted"/>
<dbReference type="EMBL" id="LVJZ01000003">
    <property type="protein sequence ID" value="ODB98009.1"/>
    <property type="molecule type" value="Genomic_DNA"/>
</dbReference>
<dbReference type="AlphaFoldDB" id="A0A1E2UTC8"/>
<organism evidence="2 3">
    <name type="scientific">Candidatus Thiodiazotropha endoloripes</name>
    <dbReference type="NCBI Taxonomy" id="1818881"/>
    <lineage>
        <taxon>Bacteria</taxon>
        <taxon>Pseudomonadati</taxon>
        <taxon>Pseudomonadota</taxon>
        <taxon>Gammaproteobacteria</taxon>
        <taxon>Chromatiales</taxon>
        <taxon>Sedimenticolaceae</taxon>
        <taxon>Candidatus Thiodiazotropha</taxon>
    </lineage>
</organism>
<dbReference type="STRING" id="1818881.A3196_15325"/>
<name>A0A1E2UTC8_9GAMM</name>
<protein>
    <submittedName>
        <fullName evidence="2">Uncharacterized protein</fullName>
    </submittedName>
</protein>
<sequence length="226" mass="25371">MKKISFSILMLLFYQSCVWAAEMSPVLVELSERWAILKFDTARDQRREPLQALAAEMEKVVNEQPGNPAAMVWHAVVLSTLAKDSSNMSGLGLAKQAKRLLEQAELIEPTVLDGTLYTVLGSLYYQVPGYPLGFGDDEKAEQHLLKALDVNPDNIDANFYYAEFLLHEKRFQPAITAFERVLALPIRSNNRVADAGLKRAAEAALSTAKKQLQLKYDNQPEFPHSF</sequence>
<feature type="chain" id="PRO_5009119188" evidence="1">
    <location>
        <begin position="21"/>
        <end position="226"/>
    </location>
</feature>
<evidence type="ECO:0000313" key="3">
    <source>
        <dbReference type="Proteomes" id="UP000094849"/>
    </source>
</evidence>